<dbReference type="GO" id="GO:0008277">
    <property type="term" value="P:regulation of G protein-coupled receptor signaling pathway"/>
    <property type="evidence" value="ECO:0007669"/>
    <property type="project" value="TreeGrafter"/>
</dbReference>
<keyword evidence="8" id="KW-0812">Transmembrane</keyword>
<accession>A0AA47NX26</accession>
<keyword evidence="8" id="KW-1133">Transmembrane helix</keyword>
<reference evidence="11" key="1">
    <citation type="journal article" date="2023" name="Front. Mar. Sci.">
        <title>A new Merluccius polli reference genome to investigate the effects of global change in West African waters.</title>
        <authorList>
            <person name="Mateo J.L."/>
            <person name="Blanco-Fernandez C."/>
            <person name="Garcia-Vazquez E."/>
            <person name="Machado-Schiaffino G."/>
        </authorList>
    </citation>
    <scope>NUCLEOTIDE SEQUENCE</scope>
    <source>
        <strain evidence="11">C29</strain>
        <tissue evidence="11">Fin</tissue>
    </source>
</reference>
<name>A0AA47NX26_MERPO</name>
<gene>
    <name evidence="11" type="primary">KCTD12</name>
    <name evidence="11" type="ORF">N1851_024256</name>
</gene>
<dbReference type="GO" id="GO:0051260">
    <property type="term" value="P:protein homooligomerization"/>
    <property type="evidence" value="ECO:0007669"/>
    <property type="project" value="InterPro"/>
</dbReference>
<feature type="region of interest" description="Disordered" evidence="7">
    <location>
        <begin position="467"/>
        <end position="486"/>
    </location>
</feature>
<comment type="subcellular location">
    <subcellularLocation>
        <location evidence="1">Cell membrane</location>
    </subcellularLocation>
    <subcellularLocation>
        <location evidence="2">Cell projection</location>
        <location evidence="2">Neuron projection</location>
    </subcellularLocation>
</comment>
<keyword evidence="6" id="KW-0966">Cell projection</keyword>
<evidence type="ECO:0000256" key="2">
    <source>
        <dbReference type="ARBA" id="ARBA00004487"/>
    </source>
</evidence>
<evidence type="ECO:0000256" key="5">
    <source>
        <dbReference type="ARBA" id="ARBA00023136"/>
    </source>
</evidence>
<keyword evidence="5 8" id="KW-0472">Membrane</keyword>
<dbReference type="SUPFAM" id="SSF54695">
    <property type="entry name" value="POZ domain"/>
    <property type="match status" value="1"/>
</dbReference>
<evidence type="ECO:0000256" key="3">
    <source>
        <dbReference type="ARBA" id="ARBA00022475"/>
    </source>
</evidence>
<dbReference type="InterPro" id="IPR011333">
    <property type="entry name" value="SKP1/BTB/POZ_sf"/>
</dbReference>
<evidence type="ECO:0000313" key="12">
    <source>
        <dbReference type="Proteomes" id="UP001174136"/>
    </source>
</evidence>
<feature type="region of interest" description="Disordered" evidence="7">
    <location>
        <begin position="493"/>
        <end position="529"/>
    </location>
</feature>
<feature type="transmembrane region" description="Helical" evidence="8">
    <location>
        <begin position="14"/>
        <end position="35"/>
    </location>
</feature>
<dbReference type="InterPro" id="IPR049905">
    <property type="entry name" value="H1_KCTD12"/>
</dbReference>
<dbReference type="InterPro" id="IPR003131">
    <property type="entry name" value="T1-type_BTB"/>
</dbReference>
<feature type="compositionally biased region" description="Polar residues" evidence="7">
    <location>
        <begin position="472"/>
        <end position="485"/>
    </location>
</feature>
<dbReference type="GO" id="GO:0043235">
    <property type="term" value="C:receptor complex"/>
    <property type="evidence" value="ECO:0007669"/>
    <property type="project" value="TreeGrafter"/>
</dbReference>
<keyword evidence="12" id="KW-1185">Reference proteome</keyword>
<evidence type="ECO:0000256" key="1">
    <source>
        <dbReference type="ARBA" id="ARBA00004236"/>
    </source>
</evidence>
<dbReference type="PANTHER" id="PTHR14499">
    <property type="entry name" value="POTASSIUM CHANNEL TETRAMERIZATION DOMAIN-CONTAINING"/>
    <property type="match status" value="1"/>
</dbReference>
<dbReference type="InterPro" id="IPR057093">
    <property type="entry name" value="H1_KCTD8_12_16"/>
</dbReference>
<keyword evidence="4" id="KW-0597">Phosphoprotein</keyword>
<evidence type="ECO:0000259" key="9">
    <source>
        <dbReference type="Pfam" id="PF02214"/>
    </source>
</evidence>
<dbReference type="PANTHER" id="PTHR14499:SF29">
    <property type="entry name" value="BTB_POZ DOMAIN-CONTAINING PROTEIN KCTD12"/>
    <property type="match status" value="1"/>
</dbReference>
<evidence type="ECO:0000256" key="6">
    <source>
        <dbReference type="ARBA" id="ARBA00023273"/>
    </source>
</evidence>
<dbReference type="Gene3D" id="3.30.710.10">
    <property type="entry name" value="Potassium Channel Kv1.1, Chain A"/>
    <property type="match status" value="1"/>
</dbReference>
<organism evidence="11 12">
    <name type="scientific">Merluccius polli</name>
    <name type="common">Benguela hake</name>
    <name type="synonym">Merluccius cadenati</name>
    <dbReference type="NCBI Taxonomy" id="89951"/>
    <lineage>
        <taxon>Eukaryota</taxon>
        <taxon>Metazoa</taxon>
        <taxon>Chordata</taxon>
        <taxon>Craniata</taxon>
        <taxon>Vertebrata</taxon>
        <taxon>Euteleostomi</taxon>
        <taxon>Actinopterygii</taxon>
        <taxon>Neopterygii</taxon>
        <taxon>Teleostei</taxon>
        <taxon>Neoteleostei</taxon>
        <taxon>Acanthomorphata</taxon>
        <taxon>Zeiogadaria</taxon>
        <taxon>Gadariae</taxon>
        <taxon>Gadiformes</taxon>
        <taxon>Gadoidei</taxon>
        <taxon>Merlucciidae</taxon>
        <taxon>Merluccius</taxon>
    </lineage>
</organism>
<dbReference type="GO" id="GO:0043005">
    <property type="term" value="C:neuron projection"/>
    <property type="evidence" value="ECO:0007669"/>
    <property type="project" value="UniProtKB-SubCell"/>
</dbReference>
<protein>
    <submittedName>
        <fullName evidence="11">BTB/POZ domain-containing protein KCTD12</fullName>
    </submittedName>
</protein>
<evidence type="ECO:0000256" key="7">
    <source>
        <dbReference type="SAM" id="MobiDB-lite"/>
    </source>
</evidence>
<feature type="domain" description="KCTD8/12/16 H1" evidence="10">
    <location>
        <begin position="292"/>
        <end position="407"/>
    </location>
</feature>
<dbReference type="CDD" id="cd22217">
    <property type="entry name" value="H1_KCTD12"/>
    <property type="match status" value="1"/>
</dbReference>
<evidence type="ECO:0000256" key="4">
    <source>
        <dbReference type="ARBA" id="ARBA00022553"/>
    </source>
</evidence>
<feature type="domain" description="Potassium channel tetramerisation-type BTB" evidence="9">
    <location>
        <begin position="161"/>
        <end position="249"/>
    </location>
</feature>
<dbReference type="Proteomes" id="UP001174136">
    <property type="component" value="Unassembled WGS sequence"/>
</dbReference>
<evidence type="ECO:0000256" key="8">
    <source>
        <dbReference type="SAM" id="Phobius"/>
    </source>
</evidence>
<proteinExistence type="predicted"/>
<keyword evidence="3" id="KW-1003">Cell membrane</keyword>
<dbReference type="AlphaFoldDB" id="A0AA47NX26"/>
<dbReference type="Pfam" id="PF23110">
    <property type="entry name" value="H1_KCTD8_12_16"/>
    <property type="match status" value="1"/>
</dbReference>
<comment type="caution">
    <text evidence="11">The sequence shown here is derived from an EMBL/GenBank/DDBJ whole genome shotgun (WGS) entry which is preliminary data.</text>
</comment>
<evidence type="ECO:0000313" key="11">
    <source>
        <dbReference type="EMBL" id="KAK0139177.1"/>
    </source>
</evidence>
<feature type="region of interest" description="Disordered" evidence="7">
    <location>
        <begin position="126"/>
        <end position="145"/>
    </location>
</feature>
<dbReference type="GO" id="GO:0042734">
    <property type="term" value="C:presynaptic membrane"/>
    <property type="evidence" value="ECO:0007669"/>
    <property type="project" value="TreeGrafter"/>
</dbReference>
<dbReference type="EMBL" id="JAOPHQ010004550">
    <property type="protein sequence ID" value="KAK0139177.1"/>
    <property type="molecule type" value="Genomic_DNA"/>
</dbReference>
<dbReference type="GO" id="GO:0045211">
    <property type="term" value="C:postsynaptic membrane"/>
    <property type="evidence" value="ECO:0007669"/>
    <property type="project" value="TreeGrafter"/>
</dbReference>
<evidence type="ECO:0000259" key="10">
    <source>
        <dbReference type="Pfam" id="PF23110"/>
    </source>
</evidence>
<sequence>MVFISEVFRSAAELLLKVLVWVVVVVEMVMGVVGLRRVNRNIIVSGAEGNEKSAFSGSGAPAAASVGVYIENNRGGTPPRRSVNQQQQTPLTVLTPPTRTNSILQPINFSPKLPWLLLLLHQQSSQTQSQTSPPHSTPLAGEMAQQSDVQVQVQATFPDIVELNVGGQMYTTRLETLTAVRDSLLWRTFAQGSPGRAARDSGGRFFFDRDGFLFRYVLDYLRDADFALPDSFAERRRLRKEADFFLLRDFSDRLAADGPPPTPCEAVVASRSGPPALGPVAAPGPQGGVRTGYVTIGYRGTYTIGRDFQTDARFRRVARITVCGKISLVKEVFGDTLNESRDPDRPPDRYTARYYLKYNFLEQAFDRLAEAGLRMVACSSTGTCAYTSNDPNEDKIWTSYTEYVFSRHGASPALTHQSNYLLFQRPSPGTPPMLDSFTLNPSSISSIIPYPTSERLLTAGQGALRGLAGSLGPQQQTGPSRSQLAPVNREVKAASITQPQGTKDPGARGQAIESSNISATAKRAGRQNA</sequence>
<dbReference type="Pfam" id="PF02214">
    <property type="entry name" value="BTB_2"/>
    <property type="match status" value="1"/>
</dbReference>